<accession>A0AAV7UIC6</accession>
<gene>
    <name evidence="2" type="ORF">NDU88_005505</name>
</gene>
<name>A0AAV7UIC6_PLEWA</name>
<dbReference type="Proteomes" id="UP001066276">
    <property type="component" value="Chromosome 3_1"/>
</dbReference>
<reference evidence="2" key="1">
    <citation type="journal article" date="2022" name="bioRxiv">
        <title>Sequencing and chromosome-scale assembly of the giantPleurodeles waltlgenome.</title>
        <authorList>
            <person name="Brown T."/>
            <person name="Elewa A."/>
            <person name="Iarovenko S."/>
            <person name="Subramanian E."/>
            <person name="Araus A.J."/>
            <person name="Petzold A."/>
            <person name="Susuki M."/>
            <person name="Suzuki K.-i.T."/>
            <person name="Hayashi T."/>
            <person name="Toyoda A."/>
            <person name="Oliveira C."/>
            <person name="Osipova E."/>
            <person name="Leigh N.D."/>
            <person name="Simon A."/>
            <person name="Yun M.H."/>
        </authorList>
    </citation>
    <scope>NUCLEOTIDE SEQUENCE</scope>
    <source>
        <strain evidence="2">20211129_DDA</strain>
        <tissue evidence="2">Liver</tissue>
    </source>
</reference>
<comment type="caution">
    <text evidence="2">The sequence shown here is derived from an EMBL/GenBank/DDBJ whole genome shotgun (WGS) entry which is preliminary data.</text>
</comment>
<organism evidence="2 3">
    <name type="scientific">Pleurodeles waltl</name>
    <name type="common">Iberian ribbed newt</name>
    <dbReference type="NCBI Taxonomy" id="8319"/>
    <lineage>
        <taxon>Eukaryota</taxon>
        <taxon>Metazoa</taxon>
        <taxon>Chordata</taxon>
        <taxon>Craniata</taxon>
        <taxon>Vertebrata</taxon>
        <taxon>Euteleostomi</taxon>
        <taxon>Amphibia</taxon>
        <taxon>Batrachia</taxon>
        <taxon>Caudata</taxon>
        <taxon>Salamandroidea</taxon>
        <taxon>Salamandridae</taxon>
        <taxon>Pleurodelinae</taxon>
        <taxon>Pleurodeles</taxon>
    </lineage>
</organism>
<dbReference type="AlphaFoldDB" id="A0AAV7UIC6"/>
<protein>
    <submittedName>
        <fullName evidence="2">Uncharacterized protein</fullName>
    </submittedName>
</protein>
<dbReference type="EMBL" id="JANPWB010000005">
    <property type="protein sequence ID" value="KAJ1188748.1"/>
    <property type="molecule type" value="Genomic_DNA"/>
</dbReference>
<proteinExistence type="predicted"/>
<feature type="region of interest" description="Disordered" evidence="1">
    <location>
        <begin position="134"/>
        <end position="153"/>
    </location>
</feature>
<evidence type="ECO:0000313" key="2">
    <source>
        <dbReference type="EMBL" id="KAJ1188748.1"/>
    </source>
</evidence>
<evidence type="ECO:0000256" key="1">
    <source>
        <dbReference type="SAM" id="MobiDB-lite"/>
    </source>
</evidence>
<sequence>MTVSRMLCQLPGYWMSVYRMLEPAARDLDVYLRNAAAYFQNTRCVSRECCSLLPRMLQHAARVLDVCIQNAAAWRRVEEVYACEGPRGLLSHRVRVSEEASTVMRTQRPPQGTEHVTGWHPKPCQLGLGSAPQRGCDPVSMGEDASRAPLGYH</sequence>
<keyword evidence="3" id="KW-1185">Reference proteome</keyword>
<evidence type="ECO:0000313" key="3">
    <source>
        <dbReference type="Proteomes" id="UP001066276"/>
    </source>
</evidence>